<protein>
    <submittedName>
        <fullName evidence="1">Uncharacterized protein</fullName>
    </submittedName>
</protein>
<gene>
    <name evidence="1" type="ORF">HMPREF9456_00795</name>
</gene>
<comment type="caution">
    <text evidence="1">The sequence shown here is derived from an EMBL/GenBank/DDBJ whole genome shotgun (WGS) entry which is preliminary data.</text>
</comment>
<dbReference type="AlphaFoldDB" id="F8WY74"/>
<proteinExistence type="predicted"/>
<organism evidence="1 2">
    <name type="scientific">Dysgonomonas mossii DSM 22836</name>
    <dbReference type="NCBI Taxonomy" id="742767"/>
    <lineage>
        <taxon>Bacteria</taxon>
        <taxon>Pseudomonadati</taxon>
        <taxon>Bacteroidota</taxon>
        <taxon>Bacteroidia</taxon>
        <taxon>Bacteroidales</taxon>
        <taxon>Dysgonomonadaceae</taxon>
        <taxon>Dysgonomonas</taxon>
    </lineage>
</organism>
<dbReference type="Proteomes" id="UP000006420">
    <property type="component" value="Unassembled WGS sequence"/>
</dbReference>
<dbReference type="EMBL" id="ADLW01000003">
    <property type="protein sequence ID" value="EGK04468.1"/>
    <property type="molecule type" value="Genomic_DNA"/>
</dbReference>
<evidence type="ECO:0000313" key="2">
    <source>
        <dbReference type="Proteomes" id="UP000006420"/>
    </source>
</evidence>
<keyword evidence="2" id="KW-1185">Reference proteome</keyword>
<dbReference type="HOGENOM" id="CLU_3403223_0_0_10"/>
<reference evidence="1 2" key="1">
    <citation type="submission" date="2011-04" db="EMBL/GenBank/DDBJ databases">
        <title>The Genome Sequence of Dysgonomonas mossii DSM 22836.</title>
        <authorList>
            <consortium name="The Broad Institute Genome Sequencing Platform"/>
            <person name="Earl A."/>
            <person name="Ward D."/>
            <person name="Feldgarden M."/>
            <person name="Gevers D."/>
            <person name="Pudlo N."/>
            <person name="Martens E."/>
            <person name="Allen-Vercoe E."/>
            <person name="Young S.K."/>
            <person name="Zeng Q."/>
            <person name="Gargeya S."/>
            <person name="Fitzgerald M."/>
            <person name="Haas B."/>
            <person name="Abouelleil A."/>
            <person name="Alvarado L."/>
            <person name="Arachchi H.M."/>
            <person name="Berlin A."/>
            <person name="Brown A."/>
            <person name="Chapman S.B."/>
            <person name="Chen Z."/>
            <person name="Dunbar C."/>
            <person name="Freedman E."/>
            <person name="Gearin G."/>
            <person name="Gellesch M."/>
            <person name="Goldberg J."/>
            <person name="Griggs A."/>
            <person name="Gujja S."/>
            <person name="Heiman D."/>
            <person name="Howarth C."/>
            <person name="Larson L."/>
            <person name="Lui A."/>
            <person name="MacDonald P.J.P."/>
            <person name="Mehta T."/>
            <person name="Montmayeur A."/>
            <person name="Murphy C."/>
            <person name="Neiman D."/>
            <person name="Pearson M."/>
            <person name="Priest M."/>
            <person name="Roberts A."/>
            <person name="Saif S."/>
            <person name="Shea T."/>
            <person name="Shenoy N."/>
            <person name="Sisk P."/>
            <person name="Stolte C."/>
            <person name="Sykes S."/>
            <person name="Yandava C."/>
            <person name="Wortman J."/>
            <person name="Nusbaum C."/>
            <person name="Birren B."/>
        </authorList>
    </citation>
    <scope>NUCLEOTIDE SEQUENCE [LARGE SCALE GENOMIC DNA]</scope>
    <source>
        <strain evidence="1 2">DSM 22836</strain>
    </source>
</reference>
<name>F8WY74_9BACT</name>
<evidence type="ECO:0000313" key="1">
    <source>
        <dbReference type="EMBL" id="EGK04468.1"/>
    </source>
</evidence>
<accession>F8WY74</accession>
<sequence length="30" mass="3415">MLFRMSVLQKVTVFIKIANYAKSIDINASL</sequence>
<dbReference type="STRING" id="742767.HMPREF9456_00795"/>